<evidence type="ECO:0000256" key="8">
    <source>
        <dbReference type="RuleBase" id="RU363041"/>
    </source>
</evidence>
<gene>
    <name evidence="9" type="ORF">H6A01_07545</name>
</gene>
<evidence type="ECO:0000313" key="10">
    <source>
        <dbReference type="Proteomes" id="UP000707138"/>
    </source>
</evidence>
<organism evidence="9 10">
    <name type="scientific">Veillonella magna</name>
    <dbReference type="NCBI Taxonomy" id="464322"/>
    <lineage>
        <taxon>Bacteria</taxon>
        <taxon>Bacillati</taxon>
        <taxon>Bacillota</taxon>
        <taxon>Negativicutes</taxon>
        <taxon>Veillonellales</taxon>
        <taxon>Veillonellaceae</taxon>
        <taxon>Veillonella</taxon>
    </lineage>
</organism>
<evidence type="ECO:0000256" key="7">
    <source>
        <dbReference type="ARBA" id="ARBA00023136"/>
    </source>
</evidence>
<sequence length="260" mass="27789">MFEWMVLDSALVVPLLLFLAGAIAGFVDSIVGGGGLISVPAMLLTNLPPGVALGSNKLASVFGAFSAMINFIRQKKADIGLVKRLLPFTFVGSIAGTILVISIPPLYLKPIIIFLLIAVLLFVLFKKDWGEVSTYTKATGRRFVLLVLMALSIGFYDGFIGPGTGTFLIFGFIFAGFDFLLASGNAKVLNFASNLGSLLVFIAMDHVNYVYGLSAAVGQIIGATIGSRMAIRKGTGFVRLVFIVMTVSMLAKLMYDYFVG</sequence>
<protein>
    <recommendedName>
        <fullName evidence="8">Probable membrane transporter protein</fullName>
    </recommendedName>
</protein>
<evidence type="ECO:0000256" key="6">
    <source>
        <dbReference type="ARBA" id="ARBA00022989"/>
    </source>
</evidence>
<feature type="transmembrane region" description="Helical" evidence="8">
    <location>
        <begin position="84"/>
        <end position="101"/>
    </location>
</feature>
<reference evidence="9 10" key="1">
    <citation type="journal article" date="2021" name="Sci. Rep.">
        <title>The distribution of antibiotic resistance genes in chicken gut microbiota commensals.</title>
        <authorList>
            <person name="Juricova H."/>
            <person name="Matiasovicova J."/>
            <person name="Kubasova T."/>
            <person name="Cejkova D."/>
            <person name="Rychlik I."/>
        </authorList>
    </citation>
    <scope>NUCLEOTIDE SEQUENCE [LARGE SCALE GENOMIC DNA]</scope>
    <source>
        <strain evidence="9 10">An537</strain>
    </source>
</reference>
<evidence type="ECO:0000256" key="4">
    <source>
        <dbReference type="ARBA" id="ARBA00022475"/>
    </source>
</evidence>
<evidence type="ECO:0000256" key="3">
    <source>
        <dbReference type="ARBA" id="ARBA00022448"/>
    </source>
</evidence>
<comment type="caution">
    <text evidence="9">The sequence shown here is derived from an EMBL/GenBank/DDBJ whole genome shotgun (WGS) entry which is preliminary data.</text>
</comment>
<feature type="transmembrane region" description="Helical" evidence="8">
    <location>
        <begin position="107"/>
        <end position="126"/>
    </location>
</feature>
<feature type="transmembrane region" description="Helical" evidence="8">
    <location>
        <begin position="237"/>
        <end position="255"/>
    </location>
</feature>
<evidence type="ECO:0000256" key="2">
    <source>
        <dbReference type="ARBA" id="ARBA00009142"/>
    </source>
</evidence>
<dbReference type="Pfam" id="PF01925">
    <property type="entry name" value="TauE"/>
    <property type="match status" value="1"/>
</dbReference>
<comment type="subcellular location">
    <subcellularLocation>
        <location evidence="1 8">Cell membrane</location>
        <topology evidence="1 8">Multi-pass membrane protein</topology>
    </subcellularLocation>
</comment>
<dbReference type="RefSeq" id="WP_205088144.1">
    <property type="nucleotide sequence ID" value="NZ_JACJLA010000013.1"/>
</dbReference>
<dbReference type="Proteomes" id="UP000707138">
    <property type="component" value="Unassembled WGS sequence"/>
</dbReference>
<keyword evidence="5 8" id="KW-0812">Transmembrane</keyword>
<keyword evidence="4 8" id="KW-1003">Cell membrane</keyword>
<comment type="similarity">
    <text evidence="2 8">Belongs to the 4-toluene sulfonate uptake permease (TSUP) (TC 2.A.102) family.</text>
</comment>
<evidence type="ECO:0000256" key="5">
    <source>
        <dbReference type="ARBA" id="ARBA00022692"/>
    </source>
</evidence>
<dbReference type="PANTHER" id="PTHR30269:SF0">
    <property type="entry name" value="MEMBRANE TRANSPORTER PROTEIN YFCA-RELATED"/>
    <property type="match status" value="1"/>
</dbReference>
<keyword evidence="3" id="KW-0813">Transport</keyword>
<dbReference type="InterPro" id="IPR052017">
    <property type="entry name" value="TSUP"/>
</dbReference>
<proteinExistence type="inferred from homology"/>
<keyword evidence="7 8" id="KW-0472">Membrane</keyword>
<dbReference type="PANTHER" id="PTHR30269">
    <property type="entry name" value="TRANSMEMBRANE PROTEIN YFCA"/>
    <property type="match status" value="1"/>
</dbReference>
<evidence type="ECO:0000256" key="1">
    <source>
        <dbReference type="ARBA" id="ARBA00004651"/>
    </source>
</evidence>
<keyword evidence="10" id="KW-1185">Reference proteome</keyword>
<evidence type="ECO:0000313" key="9">
    <source>
        <dbReference type="EMBL" id="MBM6913171.1"/>
    </source>
</evidence>
<dbReference type="EMBL" id="JACJLA010000013">
    <property type="protein sequence ID" value="MBM6913171.1"/>
    <property type="molecule type" value="Genomic_DNA"/>
</dbReference>
<keyword evidence="6 8" id="KW-1133">Transmembrane helix</keyword>
<dbReference type="InterPro" id="IPR002781">
    <property type="entry name" value="TM_pro_TauE-like"/>
</dbReference>
<feature type="transmembrane region" description="Helical" evidence="8">
    <location>
        <begin position="138"/>
        <end position="156"/>
    </location>
</feature>
<feature type="transmembrane region" description="Helical" evidence="8">
    <location>
        <begin position="53"/>
        <end position="72"/>
    </location>
</feature>
<name>A0ABS2GGJ3_9FIRM</name>
<accession>A0ABS2GGJ3</accession>